<dbReference type="VEuPathDB" id="FungiDB:VP01_525g1"/>
<feature type="compositionally biased region" description="Polar residues" evidence="1">
    <location>
        <begin position="113"/>
        <end position="137"/>
    </location>
</feature>
<dbReference type="Proteomes" id="UP000037035">
    <property type="component" value="Unassembled WGS sequence"/>
</dbReference>
<evidence type="ECO:0000256" key="1">
    <source>
        <dbReference type="SAM" id="MobiDB-lite"/>
    </source>
</evidence>
<comment type="caution">
    <text evidence="3">The sequence shown here is derived from an EMBL/GenBank/DDBJ whole genome shotgun (WGS) entry which is preliminary data.</text>
</comment>
<protein>
    <submittedName>
        <fullName evidence="3">Uncharacterized protein</fullName>
    </submittedName>
</protein>
<dbReference type="EMBL" id="LAVV01010453">
    <property type="protein sequence ID" value="KNZ49016.1"/>
    <property type="molecule type" value="Genomic_DNA"/>
</dbReference>
<feature type="transmembrane region" description="Helical" evidence="2">
    <location>
        <begin position="61"/>
        <end position="78"/>
    </location>
</feature>
<keyword evidence="2" id="KW-1133">Transmembrane helix</keyword>
<dbReference type="AlphaFoldDB" id="A0A0L6UKE9"/>
<accession>A0A0L6UKE9</accession>
<proteinExistence type="predicted"/>
<feature type="region of interest" description="Disordered" evidence="1">
    <location>
        <begin position="111"/>
        <end position="164"/>
    </location>
</feature>
<evidence type="ECO:0000313" key="4">
    <source>
        <dbReference type="Proteomes" id="UP000037035"/>
    </source>
</evidence>
<sequence length="398" mass="43992">MGHPLDHDDHSDSSGGPNDGDEFKLDFSLHSQHSQSSATCVSELLVNETSNQFFCGNSLDYVHFVLSCILTYFLPCCFRNGSMKINLSLQILVFFTCGRSSFFQMFSADRRTQGQTKTPTDDNSPSANQSSQKQPNPSDDDSISVTGKADHVSTPAPPAAPSGADTSQESLIFFLLIIMKCLTCSSNSSHGVSPFCFRIAPPNQRERRGSQNANYILIFFFLFFLYPKLYQMLVECIVRGVMMIVDFISEKKEDRGTAAHRSHPAPAPPLIIENPKVFPSNNSMTVSVRPGGTGKNVQKFLILLVQMKIFIEAKSRGHGSSTRNSTITSKPFISFILHTTQCLGYISESTPFSPLHSFLHPFPALIPSPGIPSLTVYVTLLKISNYYQKKNPSFLLSS</sequence>
<reference evidence="3 4" key="1">
    <citation type="submission" date="2015-08" db="EMBL/GenBank/DDBJ databases">
        <title>Next Generation Sequencing and Analysis of the Genome of Puccinia sorghi L Schw, the Causal Agent of Maize Common Rust.</title>
        <authorList>
            <person name="Rochi L."/>
            <person name="Burguener G."/>
            <person name="Darino M."/>
            <person name="Turjanski A."/>
            <person name="Kreff E."/>
            <person name="Dieguez M.J."/>
            <person name="Sacco F."/>
        </authorList>
    </citation>
    <scope>NUCLEOTIDE SEQUENCE [LARGE SCALE GENOMIC DNA]</scope>
    <source>
        <strain evidence="3 4">RO10H11247</strain>
    </source>
</reference>
<name>A0A0L6UKE9_9BASI</name>
<evidence type="ECO:0000256" key="2">
    <source>
        <dbReference type="SAM" id="Phobius"/>
    </source>
</evidence>
<gene>
    <name evidence="3" type="ORF">VP01_525g1</name>
</gene>
<evidence type="ECO:0000313" key="3">
    <source>
        <dbReference type="EMBL" id="KNZ49016.1"/>
    </source>
</evidence>
<keyword evidence="4" id="KW-1185">Reference proteome</keyword>
<keyword evidence="2" id="KW-0472">Membrane</keyword>
<keyword evidence="2" id="KW-0812">Transmembrane</keyword>
<feature type="transmembrane region" description="Helical" evidence="2">
    <location>
        <begin position="213"/>
        <end position="233"/>
    </location>
</feature>
<organism evidence="3 4">
    <name type="scientific">Puccinia sorghi</name>
    <dbReference type="NCBI Taxonomy" id="27349"/>
    <lineage>
        <taxon>Eukaryota</taxon>
        <taxon>Fungi</taxon>
        <taxon>Dikarya</taxon>
        <taxon>Basidiomycota</taxon>
        <taxon>Pucciniomycotina</taxon>
        <taxon>Pucciniomycetes</taxon>
        <taxon>Pucciniales</taxon>
        <taxon>Pucciniaceae</taxon>
        <taxon>Puccinia</taxon>
    </lineage>
</organism>